<dbReference type="OrthoDB" id="445162at2759"/>
<feature type="region of interest" description="Disordered" evidence="1">
    <location>
        <begin position="253"/>
        <end position="315"/>
    </location>
</feature>
<feature type="compositionally biased region" description="Polar residues" evidence="1">
    <location>
        <begin position="253"/>
        <end position="265"/>
    </location>
</feature>
<dbReference type="AlphaFoldDB" id="A0A812LQN6"/>
<gene>
    <name evidence="2" type="primary">COMT</name>
    <name evidence="2" type="ORF">SNAT2548_LOCUS12458</name>
</gene>
<proteinExistence type="predicted"/>
<feature type="compositionally biased region" description="Low complexity" evidence="1">
    <location>
        <begin position="286"/>
        <end position="301"/>
    </location>
</feature>
<comment type="caution">
    <text evidence="2">The sequence shown here is derived from an EMBL/GenBank/DDBJ whole genome shotgun (WGS) entry which is preliminary data.</text>
</comment>
<feature type="compositionally biased region" description="Acidic residues" evidence="1">
    <location>
        <begin position="303"/>
        <end position="312"/>
    </location>
</feature>
<reference evidence="2" key="1">
    <citation type="submission" date="2021-02" db="EMBL/GenBank/DDBJ databases">
        <authorList>
            <person name="Dougan E. K."/>
            <person name="Rhodes N."/>
            <person name="Thang M."/>
            <person name="Chan C."/>
        </authorList>
    </citation>
    <scope>NUCLEOTIDE SEQUENCE</scope>
</reference>
<evidence type="ECO:0000256" key="1">
    <source>
        <dbReference type="SAM" id="MobiDB-lite"/>
    </source>
</evidence>
<evidence type="ECO:0000313" key="3">
    <source>
        <dbReference type="Proteomes" id="UP000604046"/>
    </source>
</evidence>
<dbReference type="EMBL" id="CAJNDS010001202">
    <property type="protein sequence ID" value="CAE7251477.1"/>
    <property type="molecule type" value="Genomic_DNA"/>
</dbReference>
<keyword evidence="3" id="KW-1185">Reference proteome</keyword>
<organism evidence="2 3">
    <name type="scientific">Symbiodinium natans</name>
    <dbReference type="NCBI Taxonomy" id="878477"/>
    <lineage>
        <taxon>Eukaryota</taxon>
        <taxon>Sar</taxon>
        <taxon>Alveolata</taxon>
        <taxon>Dinophyceae</taxon>
        <taxon>Suessiales</taxon>
        <taxon>Symbiodiniaceae</taxon>
        <taxon>Symbiodinium</taxon>
    </lineage>
</organism>
<accession>A0A812LQN6</accession>
<name>A0A812LQN6_9DINO</name>
<evidence type="ECO:0000313" key="2">
    <source>
        <dbReference type="EMBL" id="CAE7251477.1"/>
    </source>
</evidence>
<feature type="compositionally biased region" description="Basic and acidic residues" evidence="1">
    <location>
        <begin position="267"/>
        <end position="277"/>
    </location>
</feature>
<protein>
    <submittedName>
        <fullName evidence="2">COMT protein</fullName>
    </submittedName>
</protein>
<sequence>MAGSLLISNHFNHILESCQCLRQSEVQVRAHIFLQSVNVIRNIDYLTRCIKTEAQSGRLGIPSTMGHQDAHPFSNVGCVTNALAREAVNAIGYLAACDVSHAVGSASSPVAGQQSALCSTLLLLYAAVALCSCCSMQLLLYAVSTWSECVAEAGFQWPAAAAWTSSYATSAFDESGRIPQNPFDTRLALLPHSPPQWQQEALGGTDGVGSDGRLFRMVHLSSAIPTEVQGKLSALVDSYLRPVLVERRVPTGYSQALGSPSSSSHAMLEDSKKRGGGDDLSEEADQQGSAKGAASSAARSSADSEEQAESEDTFSFCASTASQSKLSSASFDRMGDTSKAVRKLFATRSDITQVLKRLPAQALMSPGGSTTQTDTILRDIFTSVAVAVPASFLPNNGSGASQGSQGSQGSQAGPSMVGLATGYQYSERPYNLSRVQTTLNIKVAMPQAGGSPAELAVQLCNLSDSEPSAVEAFSAWSDLAAALPLRFNDSALRVRRRHLKKAKEALRSLPRG</sequence>
<dbReference type="Proteomes" id="UP000604046">
    <property type="component" value="Unassembled WGS sequence"/>
</dbReference>